<dbReference type="Proteomes" id="UP000829398">
    <property type="component" value="Chromosome 1"/>
</dbReference>
<name>A0ACB8NUC1_CITSI</name>
<dbReference type="EMBL" id="CM039170">
    <property type="protein sequence ID" value="KAH9801476.1"/>
    <property type="molecule type" value="Genomic_DNA"/>
</dbReference>
<accession>A0ACB8NUC1</accession>
<protein>
    <submittedName>
        <fullName evidence="1">Uncharacterized protein</fullName>
    </submittedName>
</protein>
<evidence type="ECO:0000313" key="1">
    <source>
        <dbReference type="EMBL" id="KAH9801476.1"/>
    </source>
</evidence>
<organism evidence="1 2">
    <name type="scientific">Citrus sinensis</name>
    <name type="common">Sweet orange</name>
    <name type="synonym">Citrus aurantium var. sinensis</name>
    <dbReference type="NCBI Taxonomy" id="2711"/>
    <lineage>
        <taxon>Eukaryota</taxon>
        <taxon>Viridiplantae</taxon>
        <taxon>Streptophyta</taxon>
        <taxon>Embryophyta</taxon>
        <taxon>Tracheophyta</taxon>
        <taxon>Spermatophyta</taxon>
        <taxon>Magnoliopsida</taxon>
        <taxon>eudicotyledons</taxon>
        <taxon>Gunneridae</taxon>
        <taxon>Pentapetalae</taxon>
        <taxon>rosids</taxon>
        <taxon>malvids</taxon>
        <taxon>Sapindales</taxon>
        <taxon>Rutaceae</taxon>
        <taxon>Aurantioideae</taxon>
        <taxon>Citrus</taxon>
    </lineage>
</organism>
<reference evidence="2" key="1">
    <citation type="journal article" date="2023" name="Hortic. Res.">
        <title>A chromosome-level phased genome enabling allele-level studies in sweet orange: a case study on citrus Huanglongbing tolerance.</title>
        <authorList>
            <person name="Wu B."/>
            <person name="Yu Q."/>
            <person name="Deng Z."/>
            <person name="Duan Y."/>
            <person name="Luo F."/>
            <person name="Gmitter F. Jr."/>
        </authorList>
    </citation>
    <scope>NUCLEOTIDE SEQUENCE [LARGE SCALE GENOMIC DNA]</scope>
    <source>
        <strain evidence="2">cv. Valencia</strain>
    </source>
</reference>
<sequence length="197" mass="21810">MTMLSLLRNAHALPAVAITSVPIFVCCRQPYKVKGVIQSSFRHGGNGFKVGIWLIDSSNLANKTIVWIARREDSCIVLLRNSNGEVQLIAEPTQRVVAAAMLDSGEFSPCETLTRLDSREPSDLPLEEQAYLQQALELQSRRLVGLQLLDVQKHHPHRALSTGSPIPSPTHSPSIFYQTFLFSLLHNSSTEPLLENG</sequence>
<evidence type="ECO:0000313" key="2">
    <source>
        <dbReference type="Proteomes" id="UP000829398"/>
    </source>
</evidence>
<comment type="caution">
    <text evidence="1">The sequence shown here is derived from an EMBL/GenBank/DDBJ whole genome shotgun (WGS) entry which is preliminary data.</text>
</comment>
<proteinExistence type="predicted"/>
<gene>
    <name evidence="1" type="ORF">KPL71_001050</name>
</gene>
<keyword evidence="2" id="KW-1185">Reference proteome</keyword>